<gene>
    <name evidence="9" type="ORF">LZC95_41410</name>
</gene>
<dbReference type="PROSITE" id="PS00107">
    <property type="entry name" value="PROTEIN_KINASE_ATP"/>
    <property type="match status" value="1"/>
</dbReference>
<dbReference type="SMART" id="SM00220">
    <property type="entry name" value="S_TKc"/>
    <property type="match status" value="1"/>
</dbReference>
<organism evidence="9 10">
    <name type="scientific">Pendulispora brunnea</name>
    <dbReference type="NCBI Taxonomy" id="2905690"/>
    <lineage>
        <taxon>Bacteria</taxon>
        <taxon>Pseudomonadati</taxon>
        <taxon>Myxococcota</taxon>
        <taxon>Myxococcia</taxon>
        <taxon>Myxococcales</taxon>
        <taxon>Sorangiineae</taxon>
        <taxon>Pendulisporaceae</taxon>
        <taxon>Pendulispora</taxon>
    </lineage>
</organism>
<dbReference type="Gene3D" id="3.30.200.20">
    <property type="entry name" value="Phosphorylase Kinase, domain 1"/>
    <property type="match status" value="1"/>
</dbReference>
<feature type="transmembrane region" description="Helical" evidence="7">
    <location>
        <begin position="333"/>
        <end position="356"/>
    </location>
</feature>
<dbReference type="InterPro" id="IPR000719">
    <property type="entry name" value="Prot_kinase_dom"/>
</dbReference>
<keyword evidence="3 9" id="KW-0418">Kinase</keyword>
<evidence type="ECO:0000256" key="3">
    <source>
        <dbReference type="ARBA" id="ARBA00022777"/>
    </source>
</evidence>
<dbReference type="SUPFAM" id="SSF56112">
    <property type="entry name" value="Protein kinase-like (PK-like)"/>
    <property type="match status" value="1"/>
</dbReference>
<keyword evidence="7" id="KW-0812">Transmembrane</keyword>
<dbReference type="CDD" id="cd14014">
    <property type="entry name" value="STKc_PknB_like"/>
    <property type="match status" value="1"/>
</dbReference>
<keyword evidence="9" id="KW-0723">Serine/threonine-protein kinase</keyword>
<dbReference type="GO" id="GO:0004674">
    <property type="term" value="F:protein serine/threonine kinase activity"/>
    <property type="evidence" value="ECO:0007669"/>
    <property type="project" value="UniProtKB-KW"/>
</dbReference>
<dbReference type="Pfam" id="PF00069">
    <property type="entry name" value="Pkinase"/>
    <property type="match status" value="1"/>
</dbReference>
<dbReference type="InterPro" id="IPR008271">
    <property type="entry name" value="Ser/Thr_kinase_AS"/>
</dbReference>
<keyword evidence="10" id="KW-1185">Reference proteome</keyword>
<evidence type="ECO:0000313" key="10">
    <source>
        <dbReference type="Proteomes" id="UP001379533"/>
    </source>
</evidence>
<sequence>MEAPVQNGEILASKYRVETVLGAGAMGVVVAARHVQLGSRVALKFMSREALRVPEAATRFMREARAAAALKSEYVARVSDFGTLDTGAPYIVMELLEGCDLDELRKKRGPLPIPEAVGYVLDACKAMDEAHAAGIVHRDLKPKNMFLTHRADGTPIVKVLDFGISKIAHDEEMGASATHSGAILGSPAFMSPEQIRSAKHVDARADIYALGAVLFQLLTNESPYGTQSLGELFSAILTKEPLTLREFRPDAPVSLEATVARCLSKDPAGRFSSVRELAAALQPFFAPASFASTMASAGVQPLSSNAAAAQSTLGPASSTSVDGRTGPRATAGLAVLIGGFGAIALVVLLFVGGLALRKLRPHEDAPAADKMAAPPPPVVAESASAPPLSPLSAPSASAIPSPAESASAPAPKASAPKAKPTHSPTRPKKSDLFSTPD</sequence>
<feature type="compositionally biased region" description="Low complexity" evidence="6">
    <location>
        <begin position="379"/>
        <end position="418"/>
    </location>
</feature>
<keyword evidence="7" id="KW-1133">Transmembrane helix</keyword>
<dbReference type="PROSITE" id="PS00108">
    <property type="entry name" value="PROTEIN_KINASE_ST"/>
    <property type="match status" value="1"/>
</dbReference>
<dbReference type="Gene3D" id="1.10.510.10">
    <property type="entry name" value="Transferase(Phosphotransferase) domain 1"/>
    <property type="match status" value="1"/>
</dbReference>
<dbReference type="RefSeq" id="WP_394843494.1">
    <property type="nucleotide sequence ID" value="NZ_CP089982.1"/>
</dbReference>
<feature type="binding site" evidence="5">
    <location>
        <position position="44"/>
    </location>
    <ligand>
        <name>ATP</name>
        <dbReference type="ChEBI" id="CHEBI:30616"/>
    </ligand>
</feature>
<protein>
    <submittedName>
        <fullName evidence="9">Serine/threonine protein kinase</fullName>
    </submittedName>
</protein>
<evidence type="ECO:0000256" key="7">
    <source>
        <dbReference type="SAM" id="Phobius"/>
    </source>
</evidence>
<reference evidence="9 10" key="1">
    <citation type="submission" date="2021-12" db="EMBL/GenBank/DDBJ databases">
        <title>Discovery of the Pendulisporaceae a myxobacterial family with distinct sporulation behavior and unique specialized metabolism.</title>
        <authorList>
            <person name="Garcia R."/>
            <person name="Popoff A."/>
            <person name="Bader C.D."/>
            <person name="Loehr J."/>
            <person name="Walesch S."/>
            <person name="Walt C."/>
            <person name="Boldt J."/>
            <person name="Bunk B."/>
            <person name="Haeckl F.J.F.P.J."/>
            <person name="Gunesch A.P."/>
            <person name="Birkelbach J."/>
            <person name="Nuebel U."/>
            <person name="Pietschmann T."/>
            <person name="Bach T."/>
            <person name="Mueller R."/>
        </authorList>
    </citation>
    <scope>NUCLEOTIDE SEQUENCE [LARGE SCALE GENOMIC DNA]</scope>
    <source>
        <strain evidence="9 10">MSr12523</strain>
    </source>
</reference>
<feature type="domain" description="Protein kinase" evidence="8">
    <location>
        <begin position="15"/>
        <end position="285"/>
    </location>
</feature>
<dbReference type="InterPro" id="IPR011009">
    <property type="entry name" value="Kinase-like_dom_sf"/>
</dbReference>
<dbReference type="EMBL" id="CP089982">
    <property type="protein sequence ID" value="WXA92895.1"/>
    <property type="molecule type" value="Genomic_DNA"/>
</dbReference>
<keyword evidence="4 5" id="KW-0067">ATP-binding</keyword>
<keyword evidence="7" id="KW-0472">Membrane</keyword>
<evidence type="ECO:0000256" key="6">
    <source>
        <dbReference type="SAM" id="MobiDB-lite"/>
    </source>
</evidence>
<dbReference type="PROSITE" id="PS50011">
    <property type="entry name" value="PROTEIN_KINASE_DOM"/>
    <property type="match status" value="1"/>
</dbReference>
<evidence type="ECO:0000313" key="9">
    <source>
        <dbReference type="EMBL" id="WXA92895.1"/>
    </source>
</evidence>
<evidence type="ECO:0000256" key="5">
    <source>
        <dbReference type="PROSITE-ProRule" id="PRU10141"/>
    </source>
</evidence>
<feature type="region of interest" description="Disordered" evidence="6">
    <location>
        <begin position="366"/>
        <end position="437"/>
    </location>
</feature>
<accession>A0ABZ2K2F7</accession>
<name>A0ABZ2K2F7_9BACT</name>
<keyword evidence="2 5" id="KW-0547">Nucleotide-binding</keyword>
<keyword evidence="1" id="KW-0808">Transferase</keyword>
<evidence type="ECO:0000256" key="2">
    <source>
        <dbReference type="ARBA" id="ARBA00022741"/>
    </source>
</evidence>
<evidence type="ECO:0000256" key="1">
    <source>
        <dbReference type="ARBA" id="ARBA00022679"/>
    </source>
</evidence>
<dbReference type="Proteomes" id="UP001379533">
    <property type="component" value="Chromosome"/>
</dbReference>
<proteinExistence type="predicted"/>
<dbReference type="PANTHER" id="PTHR43289:SF6">
    <property type="entry name" value="SERINE_THREONINE-PROTEIN KINASE NEKL-3"/>
    <property type="match status" value="1"/>
</dbReference>
<evidence type="ECO:0000259" key="8">
    <source>
        <dbReference type="PROSITE" id="PS50011"/>
    </source>
</evidence>
<dbReference type="InterPro" id="IPR017441">
    <property type="entry name" value="Protein_kinase_ATP_BS"/>
</dbReference>
<evidence type="ECO:0000256" key="4">
    <source>
        <dbReference type="ARBA" id="ARBA00022840"/>
    </source>
</evidence>
<dbReference type="PANTHER" id="PTHR43289">
    <property type="entry name" value="MITOGEN-ACTIVATED PROTEIN KINASE KINASE KINASE 20-RELATED"/>
    <property type="match status" value="1"/>
</dbReference>